<keyword evidence="5 7" id="KW-1133">Transmembrane helix</keyword>
<evidence type="ECO:0000313" key="10">
    <source>
        <dbReference type="EMBL" id="MRI84769.1"/>
    </source>
</evidence>
<dbReference type="InterPro" id="IPR020846">
    <property type="entry name" value="MFS_dom"/>
</dbReference>
<name>A0A6I2GHM4_9LACT</name>
<dbReference type="Gene3D" id="1.20.1250.20">
    <property type="entry name" value="MFS general substrate transporter like domains"/>
    <property type="match status" value="2"/>
</dbReference>
<dbReference type="EMBL" id="WJQS01000002">
    <property type="protein sequence ID" value="MRI84769.1"/>
    <property type="molecule type" value="Genomic_DNA"/>
</dbReference>
<feature type="transmembrane region" description="Helical" evidence="7">
    <location>
        <begin position="125"/>
        <end position="145"/>
    </location>
</feature>
<feature type="transmembrane region" description="Helical" evidence="7">
    <location>
        <begin position="214"/>
        <end position="232"/>
    </location>
</feature>
<dbReference type="Pfam" id="PF07690">
    <property type="entry name" value="MFS_1"/>
    <property type="match status" value="1"/>
</dbReference>
<dbReference type="PANTHER" id="PTHR23514:SF3">
    <property type="entry name" value="BYPASS OF STOP CODON PROTEIN 6"/>
    <property type="match status" value="1"/>
</dbReference>
<dbReference type="SUPFAM" id="SSF103473">
    <property type="entry name" value="MFS general substrate transporter"/>
    <property type="match status" value="1"/>
</dbReference>
<keyword evidence="3" id="KW-0813">Transport</keyword>
<dbReference type="PANTHER" id="PTHR23514">
    <property type="entry name" value="BYPASS OF STOP CODON PROTEIN 6"/>
    <property type="match status" value="1"/>
</dbReference>
<dbReference type="RefSeq" id="WP_216644307.1">
    <property type="nucleotide sequence ID" value="NZ_WJQR01000001.1"/>
</dbReference>
<gene>
    <name evidence="10" type="ORF">GIY09_02505</name>
    <name evidence="9" type="ORF">GIY11_00625</name>
</gene>
<dbReference type="PROSITE" id="PS50850">
    <property type="entry name" value="MFS"/>
    <property type="match status" value="1"/>
</dbReference>
<feature type="transmembrane region" description="Helical" evidence="7">
    <location>
        <begin position="354"/>
        <end position="380"/>
    </location>
</feature>
<evidence type="ECO:0000256" key="7">
    <source>
        <dbReference type="SAM" id="Phobius"/>
    </source>
</evidence>
<comment type="subcellular location">
    <subcellularLocation>
        <location evidence="1">Cell membrane</location>
        <topology evidence="1">Multi-pass membrane protein</topology>
    </subcellularLocation>
</comment>
<keyword evidence="4 7" id="KW-0812">Transmembrane</keyword>
<dbReference type="AlphaFoldDB" id="A0A6I2GHM4"/>
<evidence type="ECO:0000256" key="4">
    <source>
        <dbReference type="ARBA" id="ARBA00022692"/>
    </source>
</evidence>
<proteinExistence type="inferred from homology"/>
<feature type="transmembrane region" description="Helical" evidence="7">
    <location>
        <begin position="285"/>
        <end position="311"/>
    </location>
</feature>
<dbReference type="GO" id="GO:0005886">
    <property type="term" value="C:plasma membrane"/>
    <property type="evidence" value="ECO:0007669"/>
    <property type="project" value="UniProtKB-SubCell"/>
</dbReference>
<dbReference type="InterPro" id="IPR051788">
    <property type="entry name" value="MFS_Transporter"/>
</dbReference>
<dbReference type="GO" id="GO:0022857">
    <property type="term" value="F:transmembrane transporter activity"/>
    <property type="evidence" value="ECO:0007669"/>
    <property type="project" value="InterPro"/>
</dbReference>
<feature type="transmembrane region" description="Helical" evidence="7">
    <location>
        <begin position="69"/>
        <end position="86"/>
    </location>
</feature>
<feature type="transmembrane region" description="Helical" evidence="7">
    <location>
        <begin position="92"/>
        <end position="113"/>
    </location>
</feature>
<evidence type="ECO:0000256" key="3">
    <source>
        <dbReference type="ARBA" id="ARBA00022448"/>
    </source>
</evidence>
<dbReference type="InterPro" id="IPR036259">
    <property type="entry name" value="MFS_trans_sf"/>
</dbReference>
<accession>A0A6I2GHM4</accession>
<dbReference type="Proteomes" id="UP000469870">
    <property type="component" value="Unassembled WGS sequence"/>
</dbReference>
<evidence type="ECO:0000256" key="5">
    <source>
        <dbReference type="ARBA" id="ARBA00022989"/>
    </source>
</evidence>
<organism evidence="10 11">
    <name type="scientific">Fundicoccus ignavus</name>
    <dbReference type="NCBI Taxonomy" id="2664442"/>
    <lineage>
        <taxon>Bacteria</taxon>
        <taxon>Bacillati</taxon>
        <taxon>Bacillota</taxon>
        <taxon>Bacilli</taxon>
        <taxon>Lactobacillales</taxon>
        <taxon>Aerococcaceae</taxon>
        <taxon>Fundicoccus</taxon>
    </lineage>
</organism>
<protein>
    <submittedName>
        <fullName evidence="10">MFS transporter</fullName>
    </submittedName>
</protein>
<evidence type="ECO:0000259" key="8">
    <source>
        <dbReference type="PROSITE" id="PS50850"/>
    </source>
</evidence>
<dbReference type="Proteomes" id="UP000430975">
    <property type="component" value="Unassembled WGS sequence"/>
</dbReference>
<evidence type="ECO:0000256" key="2">
    <source>
        <dbReference type="ARBA" id="ARBA00008335"/>
    </source>
</evidence>
<evidence type="ECO:0000256" key="1">
    <source>
        <dbReference type="ARBA" id="ARBA00004651"/>
    </source>
</evidence>
<keyword evidence="11" id="KW-1185">Reference proteome</keyword>
<dbReference type="EMBL" id="WJQR01000001">
    <property type="protein sequence ID" value="MRI80535.1"/>
    <property type="molecule type" value="Genomic_DNA"/>
</dbReference>
<dbReference type="InterPro" id="IPR011701">
    <property type="entry name" value="MFS"/>
</dbReference>
<evidence type="ECO:0000313" key="9">
    <source>
        <dbReference type="EMBL" id="MRI80535.1"/>
    </source>
</evidence>
<keyword evidence="6 7" id="KW-0472">Membrane</keyword>
<evidence type="ECO:0000313" key="11">
    <source>
        <dbReference type="Proteomes" id="UP000430975"/>
    </source>
</evidence>
<feature type="transmembrane region" description="Helical" evidence="7">
    <location>
        <begin position="252"/>
        <end position="273"/>
    </location>
</feature>
<evidence type="ECO:0000256" key="6">
    <source>
        <dbReference type="ARBA" id="ARBA00023136"/>
    </source>
</evidence>
<reference evidence="11 12" key="1">
    <citation type="submission" date="2019-11" db="EMBL/GenBank/DDBJ databases">
        <title>Characterisation of Fundicoccus ignavus gen. nov. sp. nov., a novel genus of the family Aerococcaceae isolated from bulk tank milk.</title>
        <authorList>
            <person name="Siebert A."/>
            <person name="Huptas C."/>
            <person name="Wenning M."/>
            <person name="Scherer S."/>
            <person name="Doll E.V."/>
        </authorList>
    </citation>
    <scope>NUCLEOTIDE SEQUENCE [LARGE SCALE GENOMIC DNA]</scope>
    <source>
        <strain evidence="9 12">DSM 109653</strain>
        <strain evidence="10 11">WS4759</strain>
    </source>
</reference>
<feature type="transmembrane region" description="Helical" evidence="7">
    <location>
        <begin position="40"/>
        <end position="57"/>
    </location>
</feature>
<sequence>MATFLLIIIYIAFISLGLPDAILGAAWPIMQVELSAPLEAAGLLYGMVCVGTVLSSLMSGPLLKRFGTGKVTAVSVMLTAIGLFGFNAAESVYWLLLFTLPLGLGAGAVDAGLNDYVALHYKAHHMNWLHAFWGIGATMGPLVLGRFLTVDKTWRDAYFTIAICQIVLVIVIFVTLPLWTKVANNQAKFEENTEEGETVELYNGNIFKMPGVKWALLTFIFYVGIEQTVSLWGSSFLVSSKQLDPARAADWLSFYFLGITIGRFLSGFVSFKFTNKQLLRIGQIIILSGAVILLVPLPTIFSLIGLLMIGFGCAPVYPSMLHETPARFGTKHSQTIMGLQLAAGNTGALLLPPVFGFIAAHLSVNLLPLFLVAYASFMLFSTERVNLLTTKIKGFVKREAASITVKD</sequence>
<feature type="domain" description="Major facilitator superfamily (MFS) profile" evidence="8">
    <location>
        <begin position="5"/>
        <end position="393"/>
    </location>
</feature>
<comment type="caution">
    <text evidence="10">The sequence shown here is derived from an EMBL/GenBank/DDBJ whole genome shotgun (WGS) entry which is preliminary data.</text>
</comment>
<evidence type="ECO:0000313" key="12">
    <source>
        <dbReference type="Proteomes" id="UP000469870"/>
    </source>
</evidence>
<comment type="similarity">
    <text evidence="2">Belongs to the major facilitator superfamily.</text>
</comment>
<feature type="transmembrane region" description="Helical" evidence="7">
    <location>
        <begin position="157"/>
        <end position="179"/>
    </location>
</feature>